<keyword evidence="3" id="KW-1185">Reference proteome</keyword>
<dbReference type="OrthoDB" id="49598at2759"/>
<name>A0A9N8DBJ8_9STRA</name>
<dbReference type="AlphaFoldDB" id="A0A9N8DBJ8"/>
<feature type="compositionally biased region" description="Low complexity" evidence="1">
    <location>
        <begin position="108"/>
        <end position="126"/>
    </location>
</feature>
<sequence>MSSSSSDDDANFLRLHAKSIAEALQQRDAAEQALSNATGATTTKSQREQLIHDTYIALCYDDPRVESDLGCQYLAMAMVDPKSPYALSGPLVEGIRQLCAKQQENSGAAVSSTQESSLSSPASAGSNTAKGSAMLAWAIGVRIPLLCCQASDLSQVDSLLGSYRPSPPPNPLTTNDTNNNDQHNLSHAIQNSSKQKLGEEADRLAAMLSQPLEEDNNATNGNNNIATNDEEEEVWAAESDPSDFEFESGFSYEQQIAEVEDSFAEWMIDRTDPIKLSTPSSKTSWKQVRHAVMDLTSQLNFRQVASLWTSTNNLQGLVGTRGPSNILTQFTLTLLVPPTITTNKPSVFDSPDDDEDALQPHRQLQAMAWHPLWVMRDAAAANTTSTTTLSEYLTMLQTLIAIDAAAAKPPSEGMAPATYVGLASLSALCQQFMTEASTTTTGQQQLVERFRILRRSVWGTCDDLAHAMEQEEKIRKTAAASSQKSSENWIVWTLLPLFEVMTNQKLQTGSTIVAKAESLAQQHHNQQQASQQWSAGLLQTGLLRHWLLKCQELGQQQEEDGSPSLLVLLQFVRRSLLFMIAQSMTSTSALGKYAWRFPNFGSIVEIGMSYYEKSKKDDPDVDAILWNMLAMELAGNVAASAPTIQWKNKASTVKPLPSRLDCHKAASVGYQDLCCAVVRVLELACEEENKKENLNTSSSEEKNTTQQEDKLQHQVILRSFQRFVDCLAACPLLARLFVQDLTSDKDTDTSTSTSCLNDIQTALSQYKAPSPDDATGPKAKDEDAADVEGQAVLENTRAAKEQVQSASLQEEIHLVRKDLKVLRSILATKASSSGTTSAAGFLVPQELTSSSKTD</sequence>
<feature type="region of interest" description="Disordered" evidence="1">
    <location>
        <begin position="159"/>
        <end position="184"/>
    </location>
</feature>
<evidence type="ECO:0000256" key="1">
    <source>
        <dbReference type="SAM" id="MobiDB-lite"/>
    </source>
</evidence>
<feature type="region of interest" description="Disordered" evidence="1">
    <location>
        <begin position="830"/>
        <end position="854"/>
    </location>
</feature>
<accession>A0A9N8DBJ8</accession>
<gene>
    <name evidence="2" type="ORF">SEMRO_25_G016870.1</name>
</gene>
<protein>
    <submittedName>
        <fullName evidence="2">Uncharacterized protein</fullName>
    </submittedName>
</protein>
<comment type="caution">
    <text evidence="2">The sequence shown here is derived from an EMBL/GenBank/DDBJ whole genome shotgun (WGS) entry which is preliminary data.</text>
</comment>
<evidence type="ECO:0000313" key="2">
    <source>
        <dbReference type="EMBL" id="CAB9497744.1"/>
    </source>
</evidence>
<proteinExistence type="predicted"/>
<evidence type="ECO:0000313" key="3">
    <source>
        <dbReference type="Proteomes" id="UP001153069"/>
    </source>
</evidence>
<feature type="region of interest" description="Disordered" evidence="1">
    <location>
        <begin position="106"/>
        <end position="126"/>
    </location>
</feature>
<reference evidence="2" key="1">
    <citation type="submission" date="2020-06" db="EMBL/GenBank/DDBJ databases">
        <authorList>
            <consortium name="Plant Systems Biology data submission"/>
        </authorList>
    </citation>
    <scope>NUCLEOTIDE SEQUENCE</scope>
    <source>
        <strain evidence="2">D6</strain>
    </source>
</reference>
<organism evidence="2 3">
    <name type="scientific">Seminavis robusta</name>
    <dbReference type="NCBI Taxonomy" id="568900"/>
    <lineage>
        <taxon>Eukaryota</taxon>
        <taxon>Sar</taxon>
        <taxon>Stramenopiles</taxon>
        <taxon>Ochrophyta</taxon>
        <taxon>Bacillariophyta</taxon>
        <taxon>Bacillariophyceae</taxon>
        <taxon>Bacillariophycidae</taxon>
        <taxon>Naviculales</taxon>
        <taxon>Naviculaceae</taxon>
        <taxon>Seminavis</taxon>
    </lineage>
</organism>
<dbReference type="Proteomes" id="UP001153069">
    <property type="component" value="Unassembled WGS sequence"/>
</dbReference>
<feature type="region of interest" description="Disordered" evidence="1">
    <location>
        <begin position="766"/>
        <end position="785"/>
    </location>
</feature>
<feature type="compositionally biased region" description="Low complexity" evidence="1">
    <location>
        <begin position="830"/>
        <end position="840"/>
    </location>
</feature>
<dbReference type="EMBL" id="CAICTM010000025">
    <property type="protein sequence ID" value="CAB9497744.1"/>
    <property type="molecule type" value="Genomic_DNA"/>
</dbReference>